<evidence type="ECO:0000256" key="3">
    <source>
        <dbReference type="ARBA" id="ARBA00010860"/>
    </source>
</evidence>
<keyword evidence="8" id="KW-0961">Cell wall biogenesis/degradation</keyword>
<protein>
    <recommendedName>
        <fullName evidence="9">N-acetylmuramoyl-L-alanine amidase AmiC</fullName>
        <ecNumber evidence="4">3.5.1.28</ecNumber>
    </recommendedName>
</protein>
<name>A0A5C7EKH7_9PROT</name>
<dbReference type="PANTHER" id="PTHR30404">
    <property type="entry name" value="N-ACETYLMURAMOYL-L-ALANINE AMIDASE"/>
    <property type="match status" value="1"/>
</dbReference>
<accession>A0A5C7EKH7</accession>
<dbReference type="EC" id="3.5.1.28" evidence="4"/>
<dbReference type="AlphaFoldDB" id="A0A5C7EKH7"/>
<evidence type="ECO:0000256" key="8">
    <source>
        <dbReference type="ARBA" id="ARBA00023316"/>
    </source>
</evidence>
<evidence type="ECO:0000256" key="6">
    <source>
        <dbReference type="ARBA" id="ARBA00022764"/>
    </source>
</evidence>
<evidence type="ECO:0000313" key="13">
    <source>
        <dbReference type="Proteomes" id="UP000321201"/>
    </source>
</evidence>
<keyword evidence="7" id="KW-0378">Hydrolase</keyword>
<dbReference type="FunFam" id="3.40.630.40:FF:000001">
    <property type="entry name" value="N-acetylmuramoyl-L-alanine amidase"/>
    <property type="match status" value="1"/>
</dbReference>
<evidence type="ECO:0000259" key="11">
    <source>
        <dbReference type="SMART" id="SM00646"/>
    </source>
</evidence>
<evidence type="ECO:0000256" key="2">
    <source>
        <dbReference type="ARBA" id="ARBA00004418"/>
    </source>
</evidence>
<dbReference type="GO" id="GO:0008745">
    <property type="term" value="F:N-acetylmuramoyl-L-alanine amidase activity"/>
    <property type="evidence" value="ECO:0007669"/>
    <property type="project" value="UniProtKB-EC"/>
</dbReference>
<keyword evidence="13" id="KW-1185">Reference proteome</keyword>
<comment type="similarity">
    <text evidence="3">Belongs to the N-acetylmuramoyl-L-alanine amidase 3 family.</text>
</comment>
<evidence type="ECO:0000256" key="9">
    <source>
        <dbReference type="ARBA" id="ARBA00074581"/>
    </source>
</evidence>
<dbReference type="GO" id="GO:0030288">
    <property type="term" value="C:outer membrane-bounded periplasmic space"/>
    <property type="evidence" value="ECO:0007669"/>
    <property type="project" value="TreeGrafter"/>
</dbReference>
<comment type="caution">
    <text evidence="12">The sequence shown here is derived from an EMBL/GenBank/DDBJ whole genome shotgun (WGS) entry which is preliminary data.</text>
</comment>
<evidence type="ECO:0000256" key="5">
    <source>
        <dbReference type="ARBA" id="ARBA00022729"/>
    </source>
</evidence>
<dbReference type="InterPro" id="IPR050695">
    <property type="entry name" value="N-acetylmuramoyl_amidase_3"/>
</dbReference>
<evidence type="ECO:0000256" key="7">
    <source>
        <dbReference type="ARBA" id="ARBA00022801"/>
    </source>
</evidence>
<comment type="catalytic activity">
    <reaction evidence="1">
        <text>Hydrolyzes the link between N-acetylmuramoyl residues and L-amino acid residues in certain cell-wall glycopeptides.</text>
        <dbReference type="EC" id="3.5.1.28"/>
    </reaction>
</comment>
<dbReference type="SUPFAM" id="SSF53187">
    <property type="entry name" value="Zn-dependent exopeptidases"/>
    <property type="match status" value="1"/>
</dbReference>
<dbReference type="GO" id="GO:0009253">
    <property type="term" value="P:peptidoglycan catabolic process"/>
    <property type="evidence" value="ECO:0007669"/>
    <property type="project" value="InterPro"/>
</dbReference>
<organism evidence="12 13">
    <name type="scientific">Pelomicrobium methylotrophicum</name>
    <dbReference type="NCBI Taxonomy" id="2602750"/>
    <lineage>
        <taxon>Bacteria</taxon>
        <taxon>Pseudomonadati</taxon>
        <taxon>Pseudomonadota</taxon>
        <taxon>Hydrogenophilia</taxon>
        <taxon>Hydrogenophilia incertae sedis</taxon>
        <taxon>Pelomicrobium</taxon>
    </lineage>
</organism>
<dbReference type="PANTHER" id="PTHR30404:SF0">
    <property type="entry name" value="N-ACETYLMURAMOYL-L-ALANINE AMIDASE AMIC"/>
    <property type="match status" value="1"/>
</dbReference>
<feature type="transmembrane region" description="Helical" evidence="10">
    <location>
        <begin position="33"/>
        <end position="55"/>
    </location>
</feature>
<dbReference type="Gene3D" id="2.60.40.3500">
    <property type="match status" value="1"/>
</dbReference>
<dbReference type="Pfam" id="PF01520">
    <property type="entry name" value="Amidase_3"/>
    <property type="match status" value="1"/>
</dbReference>
<dbReference type="FunCoup" id="A0A5C7EKH7">
    <property type="interactions" value="170"/>
</dbReference>
<dbReference type="InterPro" id="IPR002508">
    <property type="entry name" value="MurNAc-LAA_cat"/>
</dbReference>
<keyword evidence="10" id="KW-1133">Transmembrane helix</keyword>
<evidence type="ECO:0000313" key="12">
    <source>
        <dbReference type="EMBL" id="TXF11523.1"/>
    </source>
</evidence>
<dbReference type="SMART" id="SM00646">
    <property type="entry name" value="Ami_3"/>
    <property type="match status" value="1"/>
</dbReference>
<dbReference type="CDD" id="cd02696">
    <property type="entry name" value="MurNAc-LAA"/>
    <property type="match status" value="1"/>
</dbReference>
<gene>
    <name evidence="12" type="ORF">FR698_10325</name>
</gene>
<keyword evidence="5" id="KW-0732">Signal</keyword>
<dbReference type="GO" id="GO:0071555">
    <property type="term" value="P:cell wall organization"/>
    <property type="evidence" value="ECO:0007669"/>
    <property type="project" value="UniProtKB-KW"/>
</dbReference>
<dbReference type="Proteomes" id="UP000321201">
    <property type="component" value="Unassembled WGS sequence"/>
</dbReference>
<dbReference type="Gene3D" id="3.40.630.40">
    <property type="entry name" value="Zn-dependent exopeptidases"/>
    <property type="match status" value="1"/>
</dbReference>
<keyword evidence="10" id="KW-0472">Membrane</keyword>
<reference evidence="12 13" key="1">
    <citation type="submission" date="2019-08" db="EMBL/GenBank/DDBJ databases">
        <title>Pelomicrobium methylotrophicum gen. nov., sp. nov. a moderately thermophilic, facultatively anaerobic, lithoautotrophic and methylotrophic bacterium isolated from a terrestrial mud volcano.</title>
        <authorList>
            <person name="Slobodkina G.B."/>
            <person name="Merkel A.Y."/>
            <person name="Slobodkin A.I."/>
        </authorList>
    </citation>
    <scope>NUCLEOTIDE SEQUENCE [LARGE SCALE GENOMIC DNA]</scope>
    <source>
        <strain evidence="12 13">SM250</strain>
    </source>
</reference>
<keyword evidence="10" id="KW-0812">Transmembrane</keyword>
<dbReference type="Pfam" id="PF11741">
    <property type="entry name" value="AMIN"/>
    <property type="match status" value="1"/>
</dbReference>
<evidence type="ECO:0000256" key="1">
    <source>
        <dbReference type="ARBA" id="ARBA00001561"/>
    </source>
</evidence>
<dbReference type="OrthoDB" id="9806267at2"/>
<comment type="subcellular location">
    <subcellularLocation>
        <location evidence="2">Periplasm</location>
    </subcellularLocation>
</comment>
<feature type="domain" description="MurNAc-LAA" evidence="11">
    <location>
        <begin position="276"/>
        <end position="431"/>
    </location>
</feature>
<evidence type="ECO:0000256" key="4">
    <source>
        <dbReference type="ARBA" id="ARBA00011901"/>
    </source>
</evidence>
<proteinExistence type="inferred from homology"/>
<dbReference type="InterPro" id="IPR021731">
    <property type="entry name" value="AMIN_dom"/>
</dbReference>
<dbReference type="InParanoid" id="A0A5C7EKH7"/>
<dbReference type="EMBL" id="VPFL01000013">
    <property type="protein sequence ID" value="TXF11523.1"/>
    <property type="molecule type" value="Genomic_DNA"/>
</dbReference>
<evidence type="ECO:0000256" key="10">
    <source>
        <dbReference type="SAM" id="Phobius"/>
    </source>
</evidence>
<sequence length="455" mass="49305">MRPDRPCRREHGSGPPVHTAVESALQGLKRLGCFPAFGLGFVLAALLSACLLPPARAAEVPVTAVRLWPAMEYTRVTLELPAPVNYTVFTLDDPDRLVIDLEGVALSPALAGLPDKVASSDPYLRAIRVGRFKPGVVRVVLDLKQRVNPQVFALKPIGDYGHRLVVDVYPLAPLDPLMALVMKKDTAQAPETGKTEAARPPAATGKAPEVKRLLTIAIDAGHGGEDPGARGPGGTLEKDVTLAIARKLRALVDKEENMRAAMIRDGDYYIPLHMRVAKARKVNADLFVSIHADAFIKPHARGSSVFALSERGATSAAASWLAKRENEADLIGGVNLDVPDPYLKQTLLDLSQTATIADSLKLGRMVLSELGNINTLHKEEVEQAGFAVLKAPDIPSILVETAFISNPDEERKLRDEAYQEKMARAILAGIKRYLAQNPPIARSKLARSEPETQQR</sequence>
<keyword evidence="6" id="KW-0574">Periplasm</keyword>